<keyword evidence="4" id="KW-1185">Reference proteome</keyword>
<reference evidence="3 4" key="1">
    <citation type="submission" date="2024-04" db="EMBL/GenBank/DDBJ databases">
        <title>Genome sequencing and assembly of rice foliar adapted Chryseobacterium endophyticum OsEnb-ALM-A6.</title>
        <authorList>
            <person name="Kumar S."/>
            <person name="Javed M."/>
            <person name="Chouhan V."/>
            <person name="Charishma K."/>
            <person name="Patel A."/>
            <person name="Kumar M."/>
            <person name="Sahu K.P."/>
            <person name="Kumar A."/>
        </authorList>
    </citation>
    <scope>NUCLEOTIDE SEQUENCE [LARGE SCALE GENOMIC DNA]</scope>
    <source>
        <strain evidence="3 4">OsEnb-ALM-A6</strain>
    </source>
</reference>
<proteinExistence type="predicted"/>
<dbReference type="InterPro" id="IPR026444">
    <property type="entry name" value="Secre_tail"/>
</dbReference>
<feature type="domain" description="Secretion system C-terminal sorting" evidence="2">
    <location>
        <begin position="352"/>
        <end position="427"/>
    </location>
</feature>
<evidence type="ECO:0000313" key="3">
    <source>
        <dbReference type="EMBL" id="XAO73300.1"/>
    </source>
</evidence>
<name>A0AAU6WLB9_9FLAO</name>
<accession>A0AAU6WLB9</accession>
<keyword evidence="1" id="KW-0732">Signal</keyword>
<evidence type="ECO:0000313" key="4">
    <source>
        <dbReference type="Proteomes" id="UP001463665"/>
    </source>
</evidence>
<protein>
    <submittedName>
        <fullName evidence="3">T9SS type A sorting domain-containing protein</fullName>
    </submittedName>
</protein>
<sequence length="429" mass="47091">MKNLLHPRGRRHLMIVLQKASKLVTAQKFVLVFIIGLLAHTEVSAHASTITRKWCGGFFHRKFVASAQTSVLSYTRYQTGYNCIGQYVGTANIGSWSLTCNNESKGCSRPQTATCSKSGTVYDRIYSGCYLLFSNPQYYNSYAQAQHLVGGINLNYYAYGRGGAGHTGNSLLHPYLFDQLADNDKSAGEIRGDVDINDNNQLVINKMNGRLGITAGADYFSNIKIVIIKENQNISDDEALQHEEQVQNGTYPDVLYTAELNISKDGITHGGVFSQGLASGNIKEFNANQEYGVTINDFSIVAPVNAELQDDEKLTLVTVIDGGFDISSAVVSKNANDLLTTNSKDSKMPQLHPNPAKDYVDISVNPAKQDFVRVRIISPSGKVSAEKSERLSPGRQTIRMNTEQLLPGVYVVEIQSDGNISSRKLLISK</sequence>
<dbReference type="Pfam" id="PF18962">
    <property type="entry name" value="Por_Secre_tail"/>
    <property type="match status" value="1"/>
</dbReference>
<evidence type="ECO:0000259" key="2">
    <source>
        <dbReference type="Pfam" id="PF18962"/>
    </source>
</evidence>
<gene>
    <name evidence="3" type="ORF">AAFP95_16225</name>
</gene>
<dbReference type="NCBIfam" id="TIGR04183">
    <property type="entry name" value="Por_Secre_tail"/>
    <property type="match status" value="1"/>
</dbReference>
<dbReference type="Proteomes" id="UP001463665">
    <property type="component" value="Chromosome"/>
</dbReference>
<organism evidence="3 4">
    <name type="scientific">Chryseobacterium endophyticum</name>
    <dbReference type="NCBI Taxonomy" id="1854762"/>
    <lineage>
        <taxon>Bacteria</taxon>
        <taxon>Pseudomonadati</taxon>
        <taxon>Bacteroidota</taxon>
        <taxon>Flavobacteriia</taxon>
        <taxon>Flavobacteriales</taxon>
        <taxon>Weeksellaceae</taxon>
        <taxon>Chryseobacterium group</taxon>
        <taxon>Chryseobacterium</taxon>
    </lineage>
</organism>
<dbReference type="EMBL" id="CP154834">
    <property type="protein sequence ID" value="XAO73300.1"/>
    <property type="molecule type" value="Genomic_DNA"/>
</dbReference>
<dbReference type="RefSeq" id="WP_345765824.1">
    <property type="nucleotide sequence ID" value="NZ_CP154834.1"/>
</dbReference>
<evidence type="ECO:0000256" key="1">
    <source>
        <dbReference type="ARBA" id="ARBA00022729"/>
    </source>
</evidence>
<dbReference type="AlphaFoldDB" id="A0AAU6WLB9"/>